<dbReference type="AlphaFoldDB" id="A0A9P4LH01"/>
<protein>
    <submittedName>
        <fullName evidence="2">Uncharacterized protein</fullName>
    </submittedName>
</protein>
<organism evidence="2 3">
    <name type="scientific">Setomelanomma holmii</name>
    <dbReference type="NCBI Taxonomy" id="210430"/>
    <lineage>
        <taxon>Eukaryota</taxon>
        <taxon>Fungi</taxon>
        <taxon>Dikarya</taxon>
        <taxon>Ascomycota</taxon>
        <taxon>Pezizomycotina</taxon>
        <taxon>Dothideomycetes</taxon>
        <taxon>Pleosporomycetidae</taxon>
        <taxon>Pleosporales</taxon>
        <taxon>Pleosporineae</taxon>
        <taxon>Phaeosphaeriaceae</taxon>
        <taxon>Setomelanomma</taxon>
    </lineage>
</organism>
<dbReference type="Proteomes" id="UP000799777">
    <property type="component" value="Unassembled WGS sequence"/>
</dbReference>
<sequence>MARFRIWLRSYVRNLLHITDRKTPRSKPRSGETYTSIKDLNISAPLLVSHNGVEFVPNSTLPRSLSVQNLKEPHPESHPKHRSADIEVPQSIAMIIEDAPPSPLPVEDVEATEQTPSLCSDISDYTDAEENMPETSTPTTPPPQRISKRYSFLQGLGTLSNHHTRASVSRPTSYVESSSSEGSDTNRMSHYSVMSRTVSKKGKRMSVTSGPGGRRASVMSGIGGRHASVMSGVGGRRASFMSDGWEWEERRLSRGINRMSWGFETYQTHTSMYAPVRV</sequence>
<feature type="compositionally biased region" description="Polar residues" evidence="1">
    <location>
        <begin position="185"/>
        <end position="197"/>
    </location>
</feature>
<proteinExistence type="predicted"/>
<keyword evidence="3" id="KW-1185">Reference proteome</keyword>
<dbReference type="OrthoDB" id="3755137at2759"/>
<evidence type="ECO:0000313" key="3">
    <source>
        <dbReference type="Proteomes" id="UP000799777"/>
    </source>
</evidence>
<evidence type="ECO:0000313" key="2">
    <source>
        <dbReference type="EMBL" id="KAF2026236.1"/>
    </source>
</evidence>
<name>A0A9P4LH01_9PLEO</name>
<feature type="region of interest" description="Disordered" evidence="1">
    <location>
        <begin position="162"/>
        <end position="220"/>
    </location>
</feature>
<evidence type="ECO:0000256" key="1">
    <source>
        <dbReference type="SAM" id="MobiDB-lite"/>
    </source>
</evidence>
<dbReference type="EMBL" id="ML978247">
    <property type="protein sequence ID" value="KAF2026236.1"/>
    <property type="molecule type" value="Genomic_DNA"/>
</dbReference>
<comment type="caution">
    <text evidence="2">The sequence shown here is derived from an EMBL/GenBank/DDBJ whole genome shotgun (WGS) entry which is preliminary data.</text>
</comment>
<reference evidence="2" key="1">
    <citation type="journal article" date="2020" name="Stud. Mycol.">
        <title>101 Dothideomycetes genomes: a test case for predicting lifestyles and emergence of pathogens.</title>
        <authorList>
            <person name="Haridas S."/>
            <person name="Albert R."/>
            <person name="Binder M."/>
            <person name="Bloem J."/>
            <person name="Labutti K."/>
            <person name="Salamov A."/>
            <person name="Andreopoulos B."/>
            <person name="Baker S."/>
            <person name="Barry K."/>
            <person name="Bills G."/>
            <person name="Bluhm B."/>
            <person name="Cannon C."/>
            <person name="Castanera R."/>
            <person name="Culley D."/>
            <person name="Daum C."/>
            <person name="Ezra D."/>
            <person name="Gonzalez J."/>
            <person name="Henrissat B."/>
            <person name="Kuo A."/>
            <person name="Liang C."/>
            <person name="Lipzen A."/>
            <person name="Lutzoni F."/>
            <person name="Magnuson J."/>
            <person name="Mondo S."/>
            <person name="Nolan M."/>
            <person name="Ohm R."/>
            <person name="Pangilinan J."/>
            <person name="Park H.-J."/>
            <person name="Ramirez L."/>
            <person name="Alfaro M."/>
            <person name="Sun H."/>
            <person name="Tritt A."/>
            <person name="Yoshinaga Y."/>
            <person name="Zwiers L.-H."/>
            <person name="Turgeon B."/>
            <person name="Goodwin S."/>
            <person name="Spatafora J."/>
            <person name="Crous P."/>
            <person name="Grigoriev I."/>
        </authorList>
    </citation>
    <scope>NUCLEOTIDE SEQUENCE</scope>
    <source>
        <strain evidence="2">CBS 110217</strain>
    </source>
</reference>
<accession>A0A9P4LH01</accession>
<gene>
    <name evidence="2" type="ORF">EK21DRAFT_103399</name>
</gene>
<feature type="compositionally biased region" description="Low complexity" evidence="1">
    <location>
        <begin position="167"/>
        <end position="183"/>
    </location>
</feature>